<dbReference type="EMBL" id="KV425562">
    <property type="protein sequence ID" value="KZT27484.1"/>
    <property type="molecule type" value="Genomic_DNA"/>
</dbReference>
<dbReference type="InterPro" id="IPR054416">
    <property type="entry name" value="GST_UstS-like_C"/>
</dbReference>
<evidence type="ECO:0000259" key="1">
    <source>
        <dbReference type="PROSITE" id="PS50404"/>
    </source>
</evidence>
<dbReference type="InterPro" id="IPR004045">
    <property type="entry name" value="Glutathione_S-Trfase_N"/>
</dbReference>
<dbReference type="Gene3D" id="3.40.30.10">
    <property type="entry name" value="Glutaredoxin"/>
    <property type="match status" value="1"/>
</dbReference>
<evidence type="ECO:0000313" key="3">
    <source>
        <dbReference type="Proteomes" id="UP000076761"/>
    </source>
</evidence>
<gene>
    <name evidence="2" type="ORF">NEOLEDRAFT_1089152</name>
</gene>
<dbReference type="Gene3D" id="1.20.1050.10">
    <property type="match status" value="1"/>
</dbReference>
<dbReference type="OrthoDB" id="4951845at2759"/>
<dbReference type="Pfam" id="PF22041">
    <property type="entry name" value="GST_C_7"/>
    <property type="match status" value="1"/>
</dbReference>
<dbReference type="STRING" id="1314782.A0A165U129"/>
<accession>A0A165U129</accession>
<dbReference type="SUPFAM" id="SSF52833">
    <property type="entry name" value="Thioredoxin-like"/>
    <property type="match status" value="1"/>
</dbReference>
<keyword evidence="3" id="KW-1185">Reference proteome</keyword>
<dbReference type="InParanoid" id="A0A165U129"/>
<dbReference type="Proteomes" id="UP000076761">
    <property type="component" value="Unassembled WGS sequence"/>
</dbReference>
<proteinExistence type="predicted"/>
<dbReference type="InterPro" id="IPR036249">
    <property type="entry name" value="Thioredoxin-like_sf"/>
</dbReference>
<sequence>MAEDLVLYDIPQANQDRAWSPNTLKARYALRLKRVPFRTIWVEFTDIEDICKKIGATPTGVWPDGRAMYTLPVLQDPRNNTVISDSYAIAEYLDATYTNTPPLIPSGTAGLHAALLSAVTQTAFMPMTQVFLPLIPGLLSPSSAAYYRRTREQMLNLENLDDFCPANKRGEMLDNVRRNFSIVAGWYAKSGPGPQEFLMGGTHACWADVVVAAFLTATKWIFGEQSDEWRFIQTWDGQRWERMLTAFEMLGVDE</sequence>
<organism evidence="2 3">
    <name type="scientific">Neolentinus lepideus HHB14362 ss-1</name>
    <dbReference type="NCBI Taxonomy" id="1314782"/>
    <lineage>
        <taxon>Eukaryota</taxon>
        <taxon>Fungi</taxon>
        <taxon>Dikarya</taxon>
        <taxon>Basidiomycota</taxon>
        <taxon>Agaricomycotina</taxon>
        <taxon>Agaricomycetes</taxon>
        <taxon>Gloeophyllales</taxon>
        <taxon>Gloeophyllaceae</taxon>
        <taxon>Neolentinus</taxon>
    </lineage>
</organism>
<dbReference type="AlphaFoldDB" id="A0A165U129"/>
<reference evidence="2 3" key="1">
    <citation type="journal article" date="2016" name="Mol. Biol. Evol.">
        <title>Comparative Genomics of Early-Diverging Mushroom-Forming Fungi Provides Insights into the Origins of Lignocellulose Decay Capabilities.</title>
        <authorList>
            <person name="Nagy L.G."/>
            <person name="Riley R."/>
            <person name="Tritt A."/>
            <person name="Adam C."/>
            <person name="Daum C."/>
            <person name="Floudas D."/>
            <person name="Sun H."/>
            <person name="Yadav J.S."/>
            <person name="Pangilinan J."/>
            <person name="Larsson K.H."/>
            <person name="Matsuura K."/>
            <person name="Barry K."/>
            <person name="Labutti K."/>
            <person name="Kuo R."/>
            <person name="Ohm R.A."/>
            <person name="Bhattacharya S.S."/>
            <person name="Shirouzu T."/>
            <person name="Yoshinaga Y."/>
            <person name="Martin F.M."/>
            <person name="Grigoriev I.V."/>
            <person name="Hibbett D.S."/>
        </authorList>
    </citation>
    <scope>NUCLEOTIDE SEQUENCE [LARGE SCALE GENOMIC DNA]</scope>
    <source>
        <strain evidence="2 3">HHB14362 ss-1</strain>
    </source>
</reference>
<dbReference type="Pfam" id="PF13409">
    <property type="entry name" value="GST_N_2"/>
    <property type="match status" value="1"/>
</dbReference>
<protein>
    <recommendedName>
        <fullName evidence="1">GST N-terminal domain-containing protein</fullName>
    </recommendedName>
</protein>
<name>A0A165U129_9AGAM</name>
<feature type="domain" description="GST N-terminal" evidence="1">
    <location>
        <begin position="10"/>
        <end position="101"/>
    </location>
</feature>
<evidence type="ECO:0000313" key="2">
    <source>
        <dbReference type="EMBL" id="KZT27484.1"/>
    </source>
</evidence>
<dbReference type="PROSITE" id="PS50404">
    <property type="entry name" value="GST_NTER"/>
    <property type="match status" value="1"/>
</dbReference>